<dbReference type="Proteomes" id="UP000265520">
    <property type="component" value="Unassembled WGS sequence"/>
</dbReference>
<keyword evidence="1" id="KW-0472">Membrane</keyword>
<keyword evidence="1" id="KW-1133">Transmembrane helix</keyword>
<feature type="non-terminal residue" evidence="2">
    <location>
        <position position="1"/>
    </location>
</feature>
<sequence length="59" mass="6392">RVSWVVGGGNDGCWFSFPWVEGGGLRAGAVQMVLSLVAVGVKMGWWLEVMRDVVVVRGE</sequence>
<evidence type="ECO:0000313" key="2">
    <source>
        <dbReference type="EMBL" id="MCI57079.1"/>
    </source>
</evidence>
<reference evidence="2 3" key="1">
    <citation type="journal article" date="2018" name="Front. Plant Sci.">
        <title>Red Clover (Trifolium pratense) and Zigzag Clover (T. medium) - A Picture of Genomic Similarities and Differences.</title>
        <authorList>
            <person name="Dluhosova J."/>
            <person name="Istvanek J."/>
            <person name="Nedelnik J."/>
            <person name="Repkova J."/>
        </authorList>
    </citation>
    <scope>NUCLEOTIDE SEQUENCE [LARGE SCALE GENOMIC DNA]</scope>
    <source>
        <strain evidence="3">cv. 10/8</strain>
        <tissue evidence="2">Leaf</tissue>
    </source>
</reference>
<keyword evidence="1" id="KW-0812">Transmembrane</keyword>
<organism evidence="2 3">
    <name type="scientific">Trifolium medium</name>
    <dbReference type="NCBI Taxonomy" id="97028"/>
    <lineage>
        <taxon>Eukaryota</taxon>
        <taxon>Viridiplantae</taxon>
        <taxon>Streptophyta</taxon>
        <taxon>Embryophyta</taxon>
        <taxon>Tracheophyta</taxon>
        <taxon>Spermatophyta</taxon>
        <taxon>Magnoliopsida</taxon>
        <taxon>eudicotyledons</taxon>
        <taxon>Gunneridae</taxon>
        <taxon>Pentapetalae</taxon>
        <taxon>rosids</taxon>
        <taxon>fabids</taxon>
        <taxon>Fabales</taxon>
        <taxon>Fabaceae</taxon>
        <taxon>Papilionoideae</taxon>
        <taxon>50 kb inversion clade</taxon>
        <taxon>NPAAA clade</taxon>
        <taxon>Hologalegina</taxon>
        <taxon>IRL clade</taxon>
        <taxon>Trifolieae</taxon>
        <taxon>Trifolium</taxon>
    </lineage>
</organism>
<accession>A0A392T7R9</accession>
<feature type="non-terminal residue" evidence="2">
    <location>
        <position position="59"/>
    </location>
</feature>
<comment type="caution">
    <text evidence="2">The sequence shown here is derived from an EMBL/GenBank/DDBJ whole genome shotgun (WGS) entry which is preliminary data.</text>
</comment>
<protein>
    <submittedName>
        <fullName evidence="2">Uncharacterized protein</fullName>
    </submittedName>
</protein>
<proteinExistence type="predicted"/>
<keyword evidence="3" id="KW-1185">Reference proteome</keyword>
<dbReference type="AlphaFoldDB" id="A0A392T7R9"/>
<evidence type="ECO:0000256" key="1">
    <source>
        <dbReference type="SAM" id="Phobius"/>
    </source>
</evidence>
<dbReference type="EMBL" id="LXQA010523057">
    <property type="protein sequence ID" value="MCI57079.1"/>
    <property type="molecule type" value="Genomic_DNA"/>
</dbReference>
<feature type="transmembrane region" description="Helical" evidence="1">
    <location>
        <begin position="28"/>
        <end position="47"/>
    </location>
</feature>
<name>A0A392T7R9_9FABA</name>
<evidence type="ECO:0000313" key="3">
    <source>
        <dbReference type="Proteomes" id="UP000265520"/>
    </source>
</evidence>